<reference evidence="1 2" key="1">
    <citation type="submission" date="2021-03" db="EMBL/GenBank/DDBJ databases">
        <title>Genomic Encyclopedia of Type Strains, Phase IV (KMG-IV): sequencing the most valuable type-strain genomes for metagenomic binning, comparative biology and taxonomic classification.</title>
        <authorList>
            <person name="Goeker M."/>
        </authorList>
    </citation>
    <scope>NUCLEOTIDE SEQUENCE [LARGE SCALE GENOMIC DNA]</scope>
    <source>
        <strain evidence="1 2">DSM 21085</strain>
    </source>
</reference>
<evidence type="ECO:0000313" key="1">
    <source>
        <dbReference type="EMBL" id="MBP1948798.1"/>
    </source>
</evidence>
<keyword evidence="2" id="KW-1185">Reference proteome</keyword>
<dbReference type="Proteomes" id="UP001519328">
    <property type="component" value="Unassembled WGS sequence"/>
</dbReference>
<proteinExistence type="predicted"/>
<comment type="caution">
    <text evidence="1">The sequence shown here is derived from an EMBL/GenBank/DDBJ whole genome shotgun (WGS) entry which is preliminary data.</text>
</comment>
<dbReference type="EMBL" id="JAGGKK010000008">
    <property type="protein sequence ID" value="MBP1948798.1"/>
    <property type="molecule type" value="Genomic_DNA"/>
</dbReference>
<accession>A0ABS4HD68</accession>
<name>A0ABS4HD68_9BACI</name>
<evidence type="ECO:0000313" key="2">
    <source>
        <dbReference type="Proteomes" id="UP001519328"/>
    </source>
</evidence>
<sequence length="34" mass="3923">MKKLIVKLFSKNNKDNDCCDVEISEVKEESCCTK</sequence>
<gene>
    <name evidence="1" type="ORF">J2Z82_001735</name>
</gene>
<organism evidence="1 2">
    <name type="scientific">Virgibacillus litoralis</name>
    <dbReference type="NCBI Taxonomy" id="578221"/>
    <lineage>
        <taxon>Bacteria</taxon>
        <taxon>Bacillati</taxon>
        <taxon>Bacillota</taxon>
        <taxon>Bacilli</taxon>
        <taxon>Bacillales</taxon>
        <taxon>Bacillaceae</taxon>
        <taxon>Virgibacillus</taxon>
    </lineage>
</organism>
<protein>
    <submittedName>
        <fullName evidence="1">Uncharacterized protein</fullName>
    </submittedName>
</protein>